<accession>A0A9P6DE61</accession>
<gene>
    <name evidence="1" type="ORF">BDN71DRAFT_1433450</name>
</gene>
<dbReference type="Proteomes" id="UP000807025">
    <property type="component" value="Unassembled WGS sequence"/>
</dbReference>
<dbReference type="AlphaFoldDB" id="A0A9P6DE61"/>
<dbReference type="EMBL" id="MU154606">
    <property type="protein sequence ID" value="KAF9492145.1"/>
    <property type="molecule type" value="Genomic_DNA"/>
</dbReference>
<organism evidence="1 2">
    <name type="scientific">Pleurotus eryngii</name>
    <name type="common">Boletus of the steppes</name>
    <dbReference type="NCBI Taxonomy" id="5323"/>
    <lineage>
        <taxon>Eukaryota</taxon>
        <taxon>Fungi</taxon>
        <taxon>Dikarya</taxon>
        <taxon>Basidiomycota</taxon>
        <taxon>Agaricomycotina</taxon>
        <taxon>Agaricomycetes</taxon>
        <taxon>Agaricomycetidae</taxon>
        <taxon>Agaricales</taxon>
        <taxon>Pleurotineae</taxon>
        <taxon>Pleurotaceae</taxon>
        <taxon>Pleurotus</taxon>
    </lineage>
</organism>
<reference evidence="1" key="1">
    <citation type="submission" date="2020-11" db="EMBL/GenBank/DDBJ databases">
        <authorList>
            <consortium name="DOE Joint Genome Institute"/>
            <person name="Ahrendt S."/>
            <person name="Riley R."/>
            <person name="Andreopoulos W."/>
            <person name="Labutti K."/>
            <person name="Pangilinan J."/>
            <person name="Ruiz-Duenas F.J."/>
            <person name="Barrasa J.M."/>
            <person name="Sanchez-Garcia M."/>
            <person name="Camarero S."/>
            <person name="Miyauchi S."/>
            <person name="Serrano A."/>
            <person name="Linde D."/>
            <person name="Babiker R."/>
            <person name="Drula E."/>
            <person name="Ayuso-Fernandez I."/>
            <person name="Pacheco R."/>
            <person name="Padilla G."/>
            <person name="Ferreira P."/>
            <person name="Barriuso J."/>
            <person name="Kellner H."/>
            <person name="Castanera R."/>
            <person name="Alfaro M."/>
            <person name="Ramirez L."/>
            <person name="Pisabarro A.G."/>
            <person name="Kuo A."/>
            <person name="Tritt A."/>
            <person name="Lipzen A."/>
            <person name="He G."/>
            <person name="Yan M."/>
            <person name="Ng V."/>
            <person name="Cullen D."/>
            <person name="Martin F."/>
            <person name="Rosso M.-N."/>
            <person name="Henrissat B."/>
            <person name="Hibbett D."/>
            <person name="Martinez A.T."/>
            <person name="Grigoriev I.V."/>
        </authorList>
    </citation>
    <scope>NUCLEOTIDE SEQUENCE</scope>
    <source>
        <strain evidence="1">ATCC 90797</strain>
    </source>
</reference>
<name>A0A9P6DE61_PLEER</name>
<protein>
    <submittedName>
        <fullName evidence="1">Uncharacterized protein</fullName>
    </submittedName>
</protein>
<evidence type="ECO:0000313" key="2">
    <source>
        <dbReference type="Proteomes" id="UP000807025"/>
    </source>
</evidence>
<sequence length="221" mass="24892">MADTHELYCTLMLALFQPWCDLASLKDGFKTFDMVFAKFLITCSAEIARVMDNVECWYISSEADKTQAAAKEEELSNSEDAKLEKLIVTEEELDQAWRSVTSPNEQEFTLKAMHTAFDNGFFDNNCSSQTPWAAESVHASEHDFGLYEDWNACLKNYIHHAEENEDDHVAQPMLHNAGINIENTSTDAASVKPLPPLSMDVLKATQDKAKLKLNAEQGRAY</sequence>
<comment type="caution">
    <text evidence="1">The sequence shown here is derived from an EMBL/GenBank/DDBJ whole genome shotgun (WGS) entry which is preliminary data.</text>
</comment>
<proteinExistence type="predicted"/>
<keyword evidence="2" id="KW-1185">Reference proteome</keyword>
<dbReference type="OrthoDB" id="3050185at2759"/>
<evidence type="ECO:0000313" key="1">
    <source>
        <dbReference type="EMBL" id="KAF9492145.1"/>
    </source>
</evidence>